<reference evidence="2" key="1">
    <citation type="journal article" date="2019" name="Int. J. Syst. Evol. Microbiol.">
        <title>The Global Catalogue of Microorganisms (GCM) 10K type strain sequencing project: providing services to taxonomists for standard genome sequencing and annotation.</title>
        <authorList>
            <consortium name="The Broad Institute Genomics Platform"/>
            <consortium name="The Broad Institute Genome Sequencing Center for Infectious Disease"/>
            <person name="Wu L."/>
            <person name="Ma J."/>
        </authorList>
    </citation>
    <scope>NUCLEOTIDE SEQUENCE [LARGE SCALE GENOMIC DNA]</scope>
    <source>
        <strain evidence="2">KCTC 42423</strain>
    </source>
</reference>
<evidence type="ECO:0008006" key="3">
    <source>
        <dbReference type="Google" id="ProtNLM"/>
    </source>
</evidence>
<dbReference type="Proteomes" id="UP001597459">
    <property type="component" value="Unassembled WGS sequence"/>
</dbReference>
<evidence type="ECO:0000313" key="1">
    <source>
        <dbReference type="EMBL" id="MFD2592729.1"/>
    </source>
</evidence>
<protein>
    <recommendedName>
        <fullName evidence="3">DUF4304 domain-containing protein</fullName>
    </recommendedName>
</protein>
<name>A0ABW5NCJ7_9FLAO</name>
<sequence length="190" mass="22667">METLVLEQKKKKTYNRNNFYKSTYCVFQGAPLYKIAKRKPHYRSESGSTYYYTTKGVYRLSNHWGRAAKCQWRLISDFPAEIDDLRLGFAEWVDFRENLAEHVDAYYISVDFETKKVSYNHKDDPSYDQVAVLRSADATRKLIKQIKNLLDTYKWAKYYEHDDIDEFRKEVVTRLINSDISLNELRKELA</sequence>
<keyword evidence="2" id="KW-1185">Reference proteome</keyword>
<dbReference type="EMBL" id="JBHULX010000039">
    <property type="protein sequence ID" value="MFD2592729.1"/>
    <property type="molecule type" value="Genomic_DNA"/>
</dbReference>
<gene>
    <name evidence="1" type="ORF">ACFSTE_17970</name>
</gene>
<proteinExistence type="predicted"/>
<dbReference type="RefSeq" id="WP_176030279.1">
    <property type="nucleotide sequence ID" value="NZ_JBHULX010000039.1"/>
</dbReference>
<comment type="caution">
    <text evidence="1">The sequence shown here is derived from an EMBL/GenBank/DDBJ whole genome shotgun (WGS) entry which is preliminary data.</text>
</comment>
<evidence type="ECO:0000313" key="2">
    <source>
        <dbReference type="Proteomes" id="UP001597459"/>
    </source>
</evidence>
<organism evidence="1 2">
    <name type="scientific">Aquimarina hainanensis</name>
    <dbReference type="NCBI Taxonomy" id="1578017"/>
    <lineage>
        <taxon>Bacteria</taxon>
        <taxon>Pseudomonadati</taxon>
        <taxon>Bacteroidota</taxon>
        <taxon>Flavobacteriia</taxon>
        <taxon>Flavobacteriales</taxon>
        <taxon>Flavobacteriaceae</taxon>
        <taxon>Aquimarina</taxon>
    </lineage>
</organism>
<accession>A0ABW5NCJ7</accession>